<dbReference type="InterPro" id="IPR008969">
    <property type="entry name" value="CarboxyPept-like_regulatory"/>
</dbReference>
<dbReference type="SUPFAM" id="SSF56935">
    <property type="entry name" value="Porins"/>
    <property type="match status" value="1"/>
</dbReference>
<sequence length="872" mass="98001">MAMLLPLSLSIKGQNYKTISGKVVDSAKQPISFATIKLSTKSGSTSIITDNEGIFVFKNINTGFFDINIKMIGYKSITTSFNYQGEKKLIVIPTTTLKEESRQLNDVVIIGRKKIELKEDTIQFNTDQIKVGRGKYAADVIKSIPGTIITPNGQLMYLGIPIEKIKINGKDYLDGDLQTIGNIFPLSLIDNVQIINDYGDLANITGNKRGSANKIININLKDGFKNGIFGSALLSGGNLDRYQAEISSTLQLKEQQFTVLGGINNTNLIKGSNGVSGLTENSDGLNTTTSTAINYRNNHSESLILYGSVQLRNQEQHSSQNIFRETYYPNYSIYNTESRSNANKTKSKRISFNVEYKFSKNDFLKISPQLESDNLSNLGDGIIETNNMNLISNFRNHSLNNSDIPKFGGSILYNHRFQKIGRNLSVNFNSQKSKENIYREIMNNQIVNPELSPGQITNSEMHQNITNLNLSYIEPVAKHSFFDFSISLNHTSKINQIKTDLYDLNNAPLPVEKSLHERFSSDFSNQTINGGYRYQNKNFSASIGFNIINSVLKGKASNKELKTANNKTDYAPNVRLNYYLSKTKTITLEYSGNSASPEIEQLMPIRDIQNVQNIIIGNADLRPEFRNNYKLYYNTMNIETGSSAFFGFEYNTVNNKIIQDRFSNQETLVQTTSYKNVDGFRSFRVFYSITKAINESKFLLNLNGSSDQSNNISILNDVKSNGSNWLFNQQIQLRTVFGNQFENQISIDYSLNKSRYPGNNNASTSSSIRTGTNGALGLSKNLALGYDIYKQFNSGYTGISNTNPLIINLNVELSFLKNKSASIKMSGMDLLNQNIGVYRDVMSNTISNYKSERLSRYFLLTLKYSFQKTDLK</sequence>
<proteinExistence type="predicted"/>
<dbReference type="Pfam" id="PF14905">
    <property type="entry name" value="OMP_b-brl_3"/>
    <property type="match status" value="1"/>
</dbReference>
<keyword evidence="3" id="KW-1185">Reference proteome</keyword>
<dbReference type="Pfam" id="PF13715">
    <property type="entry name" value="CarbopepD_reg_2"/>
    <property type="match status" value="1"/>
</dbReference>
<dbReference type="InterPro" id="IPR041700">
    <property type="entry name" value="OMP_b-brl_3"/>
</dbReference>
<dbReference type="Gene3D" id="2.60.40.1120">
    <property type="entry name" value="Carboxypeptidase-like, regulatory domain"/>
    <property type="match status" value="1"/>
</dbReference>
<evidence type="ECO:0000313" key="3">
    <source>
        <dbReference type="Proteomes" id="UP000248198"/>
    </source>
</evidence>
<evidence type="ECO:0000259" key="1">
    <source>
        <dbReference type="Pfam" id="PF14905"/>
    </source>
</evidence>
<gene>
    <name evidence="2" type="ORF">B0O44_1129</name>
</gene>
<dbReference type="EMBL" id="QKLU01000012">
    <property type="protein sequence ID" value="PYF68425.1"/>
    <property type="molecule type" value="Genomic_DNA"/>
</dbReference>
<dbReference type="SUPFAM" id="SSF49464">
    <property type="entry name" value="Carboxypeptidase regulatory domain-like"/>
    <property type="match status" value="1"/>
</dbReference>
<dbReference type="Proteomes" id="UP000248198">
    <property type="component" value="Unassembled WGS sequence"/>
</dbReference>
<keyword evidence="2" id="KW-0675">Receptor</keyword>
<protein>
    <submittedName>
        <fullName evidence="2">Outer membrane receptor protein involved in Fe transport</fullName>
    </submittedName>
</protein>
<feature type="domain" description="Outer membrane protein beta-barrel" evidence="1">
    <location>
        <begin position="415"/>
        <end position="864"/>
    </location>
</feature>
<reference evidence="2 3" key="1">
    <citation type="submission" date="2018-06" db="EMBL/GenBank/DDBJ databases">
        <title>Genomic Encyclopedia of Archaeal and Bacterial Type Strains, Phase II (KMG-II): from individual species to whole genera.</title>
        <authorList>
            <person name="Goeker M."/>
        </authorList>
    </citation>
    <scope>NUCLEOTIDE SEQUENCE [LARGE SCALE GENOMIC DNA]</scope>
    <source>
        <strain evidence="2 3">DSM 27372</strain>
    </source>
</reference>
<dbReference type="AlphaFoldDB" id="A0A318U5W5"/>
<name>A0A318U5W5_9SPHI</name>
<organism evidence="2 3">
    <name type="scientific">Pedobacter nutrimenti</name>
    <dbReference type="NCBI Taxonomy" id="1241337"/>
    <lineage>
        <taxon>Bacteria</taxon>
        <taxon>Pseudomonadati</taxon>
        <taxon>Bacteroidota</taxon>
        <taxon>Sphingobacteriia</taxon>
        <taxon>Sphingobacteriales</taxon>
        <taxon>Sphingobacteriaceae</taxon>
        <taxon>Pedobacter</taxon>
    </lineage>
</organism>
<evidence type="ECO:0000313" key="2">
    <source>
        <dbReference type="EMBL" id="PYF68425.1"/>
    </source>
</evidence>
<accession>A0A318U5W5</accession>
<comment type="caution">
    <text evidence="2">The sequence shown here is derived from an EMBL/GenBank/DDBJ whole genome shotgun (WGS) entry which is preliminary data.</text>
</comment>